<evidence type="ECO:0000313" key="2">
    <source>
        <dbReference type="EMBL" id="WMV26442.1"/>
    </source>
</evidence>
<dbReference type="AlphaFoldDB" id="A0AAF0QM72"/>
<organism evidence="2 3">
    <name type="scientific">Solanum verrucosum</name>
    <dbReference type="NCBI Taxonomy" id="315347"/>
    <lineage>
        <taxon>Eukaryota</taxon>
        <taxon>Viridiplantae</taxon>
        <taxon>Streptophyta</taxon>
        <taxon>Embryophyta</taxon>
        <taxon>Tracheophyta</taxon>
        <taxon>Spermatophyta</taxon>
        <taxon>Magnoliopsida</taxon>
        <taxon>eudicotyledons</taxon>
        <taxon>Gunneridae</taxon>
        <taxon>Pentapetalae</taxon>
        <taxon>asterids</taxon>
        <taxon>lamiids</taxon>
        <taxon>Solanales</taxon>
        <taxon>Solanaceae</taxon>
        <taxon>Solanoideae</taxon>
        <taxon>Solaneae</taxon>
        <taxon>Solanum</taxon>
    </lineage>
</organism>
<name>A0AAF0QM72_SOLVR</name>
<sequence>MKYQAMRKEVSDQYVELDKVESEDEVSNDEKVLDQHEDLDKVESEDAISNDEKVLGQHDELDIVKSEDEVSNDEKVSDQHEELVKVEYEEKVPDQHEELDKIATDNLDGPVEIYVRETLSAGKSETDDHGPDLTSTGGVLINEPTKSTFFPDLLSVHFVSVLLPLSPEIKSTGNRDRLIAGKAWLQNSNTSWKELLRDATSNSFSISQILPGLSLPKPELPVMGKTGTAHKSNSTDKSNSQDFSVEEQNNVHFSKKLPVLDDYQKKETMKNEGSAPTPEKKHVSALKQVLVGDTNYNETCSFMRSAA</sequence>
<protein>
    <submittedName>
        <fullName evidence="2">Uncharacterized protein</fullName>
    </submittedName>
</protein>
<proteinExistence type="predicted"/>
<feature type="region of interest" description="Disordered" evidence="1">
    <location>
        <begin position="39"/>
        <end position="80"/>
    </location>
</feature>
<dbReference type="Proteomes" id="UP001234989">
    <property type="component" value="Chromosome 4"/>
</dbReference>
<accession>A0AAF0QM72</accession>
<evidence type="ECO:0000313" key="3">
    <source>
        <dbReference type="Proteomes" id="UP001234989"/>
    </source>
</evidence>
<feature type="region of interest" description="Disordered" evidence="1">
    <location>
        <begin position="262"/>
        <end position="283"/>
    </location>
</feature>
<dbReference type="EMBL" id="CP133615">
    <property type="protein sequence ID" value="WMV26442.1"/>
    <property type="molecule type" value="Genomic_DNA"/>
</dbReference>
<reference evidence="2" key="1">
    <citation type="submission" date="2023-08" db="EMBL/GenBank/DDBJ databases">
        <title>A de novo genome assembly of Solanum verrucosum Schlechtendal, a Mexican diploid species geographically isolated from the other diploid A-genome species in potato relatives.</title>
        <authorList>
            <person name="Hosaka K."/>
        </authorList>
    </citation>
    <scope>NUCLEOTIDE SEQUENCE</scope>
    <source>
        <tissue evidence="2">Young leaves</tissue>
    </source>
</reference>
<keyword evidence="3" id="KW-1185">Reference proteome</keyword>
<evidence type="ECO:0000256" key="1">
    <source>
        <dbReference type="SAM" id="MobiDB-lite"/>
    </source>
</evidence>
<gene>
    <name evidence="2" type="ORF">MTR67_019827</name>
</gene>